<evidence type="ECO:0008006" key="4">
    <source>
        <dbReference type="Google" id="ProtNLM"/>
    </source>
</evidence>
<accession>A0ABY2N8W1</accession>
<reference evidence="3" key="1">
    <citation type="journal article" date="2019" name="PLoS Negl. Trop. Dis.">
        <title>Revisiting the worldwide diversity of Leptospira species in the environment.</title>
        <authorList>
            <person name="Vincent A.T."/>
            <person name="Schiettekatte O."/>
            <person name="Bourhy P."/>
            <person name="Veyrier F.J."/>
            <person name="Picardeau M."/>
        </authorList>
    </citation>
    <scope>NUCLEOTIDE SEQUENCE [LARGE SCALE GENOMIC DNA]</scope>
    <source>
        <strain evidence="3">201702407</strain>
    </source>
</reference>
<proteinExistence type="predicted"/>
<evidence type="ECO:0000313" key="2">
    <source>
        <dbReference type="EMBL" id="TGM18793.1"/>
    </source>
</evidence>
<comment type="caution">
    <text evidence="2">The sequence shown here is derived from an EMBL/GenBank/DDBJ whole genome shotgun (WGS) entry which is preliminary data.</text>
</comment>
<organism evidence="2 3">
    <name type="scientific">Leptospira stimsonii</name>
    <dbReference type="NCBI Taxonomy" id="2202203"/>
    <lineage>
        <taxon>Bacteria</taxon>
        <taxon>Pseudomonadati</taxon>
        <taxon>Spirochaetota</taxon>
        <taxon>Spirochaetia</taxon>
        <taxon>Leptospirales</taxon>
        <taxon>Leptospiraceae</taxon>
        <taxon>Leptospira</taxon>
    </lineage>
</organism>
<feature type="compositionally biased region" description="Basic and acidic residues" evidence="1">
    <location>
        <begin position="39"/>
        <end position="63"/>
    </location>
</feature>
<keyword evidence="3" id="KW-1185">Reference proteome</keyword>
<dbReference type="RefSeq" id="WP_135684408.1">
    <property type="nucleotide sequence ID" value="NZ_RQEQ01000072.1"/>
</dbReference>
<feature type="region of interest" description="Disordered" evidence="1">
    <location>
        <begin position="39"/>
        <end position="83"/>
    </location>
</feature>
<name>A0ABY2N8W1_9LEPT</name>
<dbReference type="EMBL" id="RQGT01000036">
    <property type="protein sequence ID" value="TGM18793.1"/>
    <property type="molecule type" value="Genomic_DNA"/>
</dbReference>
<gene>
    <name evidence="2" type="ORF">EHQ90_06395</name>
</gene>
<evidence type="ECO:0000256" key="1">
    <source>
        <dbReference type="SAM" id="MobiDB-lite"/>
    </source>
</evidence>
<dbReference type="Proteomes" id="UP000297422">
    <property type="component" value="Unassembled WGS sequence"/>
</dbReference>
<evidence type="ECO:0000313" key="3">
    <source>
        <dbReference type="Proteomes" id="UP000297422"/>
    </source>
</evidence>
<protein>
    <recommendedName>
        <fullName evidence="4">Acetyl-CoA carboxylase biotin carboxyl carrier protein subunit</fullName>
    </recommendedName>
</protein>
<sequence length="83" mass="9191">MKKDLIKVFKTLENGKEVELLADEKQIPVLASLPEFRIPESKKAPSKKENGKEVEKTLEDSKESPTGQSQPDEPENAQGAEGQ</sequence>